<dbReference type="AlphaFoldDB" id="A0A4D6N5G5"/>
<evidence type="ECO:0000256" key="2">
    <source>
        <dbReference type="ARBA" id="ARBA00022737"/>
    </source>
</evidence>
<keyword evidence="5" id="KW-1185">Reference proteome</keyword>
<evidence type="ECO:0000259" key="3">
    <source>
        <dbReference type="Pfam" id="PF20160"/>
    </source>
</evidence>
<gene>
    <name evidence="4" type="ORF">DEO72_LG10g272</name>
</gene>
<dbReference type="InterPro" id="IPR045344">
    <property type="entry name" value="C-JID"/>
</dbReference>
<sequence length="231" mass="26248">MSSSVVPNISNSKEGVFKFHFTNARQLDSGARANIEEDARLRMSDDAYRSVFFCFPGSAVPHWFPFRGKGRSLTINKDLSFCSDDRLVGFALCVVFGLSDTNDIEGRSGSFRYSLKFKSDDDGTHIIPNNDVLNNYFKWNGKDRVVDKNHTFMWKFNLESLKASGMSLRICDARSFTFEISPYDHDFTWRDIKSIMRELKCFVKIKECGMCPLYGSGSNLAESSIEGKIGR</sequence>
<organism evidence="4 5">
    <name type="scientific">Vigna unguiculata</name>
    <name type="common">Cowpea</name>
    <dbReference type="NCBI Taxonomy" id="3917"/>
    <lineage>
        <taxon>Eukaryota</taxon>
        <taxon>Viridiplantae</taxon>
        <taxon>Streptophyta</taxon>
        <taxon>Embryophyta</taxon>
        <taxon>Tracheophyta</taxon>
        <taxon>Spermatophyta</taxon>
        <taxon>Magnoliopsida</taxon>
        <taxon>eudicotyledons</taxon>
        <taxon>Gunneridae</taxon>
        <taxon>Pentapetalae</taxon>
        <taxon>rosids</taxon>
        <taxon>fabids</taxon>
        <taxon>Fabales</taxon>
        <taxon>Fabaceae</taxon>
        <taxon>Papilionoideae</taxon>
        <taxon>50 kb inversion clade</taxon>
        <taxon>NPAAA clade</taxon>
        <taxon>indigoferoid/millettioid clade</taxon>
        <taxon>Phaseoleae</taxon>
        <taxon>Vigna</taxon>
    </lineage>
</organism>
<reference evidence="4 5" key="1">
    <citation type="submission" date="2019-04" db="EMBL/GenBank/DDBJ databases">
        <title>An improved genome assembly and genetic linkage map for asparagus bean, Vigna unguiculata ssp. sesquipedialis.</title>
        <authorList>
            <person name="Xia Q."/>
            <person name="Zhang R."/>
            <person name="Dong Y."/>
        </authorList>
    </citation>
    <scope>NUCLEOTIDE SEQUENCE [LARGE SCALE GENOMIC DNA]</scope>
    <source>
        <tissue evidence="4">Leaf</tissue>
    </source>
</reference>
<evidence type="ECO:0000313" key="5">
    <source>
        <dbReference type="Proteomes" id="UP000501690"/>
    </source>
</evidence>
<dbReference type="Pfam" id="PF20160">
    <property type="entry name" value="C-JID"/>
    <property type="match status" value="1"/>
</dbReference>
<dbReference type="EMBL" id="CP039354">
    <property type="protein sequence ID" value="QCE09053.1"/>
    <property type="molecule type" value="Genomic_DNA"/>
</dbReference>
<dbReference type="Gramene" id="Vigun05g275050.1.v1.2">
    <property type="protein sequence ID" value="Vigun05g275050.1.v1.2.CDS.1"/>
    <property type="gene ID" value="Vigun05g275050.v1.2"/>
</dbReference>
<evidence type="ECO:0000256" key="1">
    <source>
        <dbReference type="ARBA" id="ARBA00022614"/>
    </source>
</evidence>
<dbReference type="Proteomes" id="UP000501690">
    <property type="component" value="Linkage Group LG10"/>
</dbReference>
<dbReference type="OrthoDB" id="1433308at2759"/>
<proteinExistence type="predicted"/>
<protein>
    <recommendedName>
        <fullName evidence="3">C-JID domain-containing protein</fullName>
    </recommendedName>
</protein>
<keyword evidence="2" id="KW-0677">Repeat</keyword>
<name>A0A4D6N5G5_VIGUN</name>
<feature type="domain" description="C-JID" evidence="3">
    <location>
        <begin position="55"/>
        <end position="214"/>
    </location>
</feature>
<evidence type="ECO:0000313" key="4">
    <source>
        <dbReference type="EMBL" id="QCE09053.1"/>
    </source>
</evidence>
<accession>A0A4D6N5G5</accession>
<keyword evidence="1" id="KW-0433">Leucine-rich repeat</keyword>